<name>A0A0D5C2X5_9ARCH</name>
<sequence length="96" mass="10910">MTRKTKLEKLREAVEDANAKVNESFAEHDKLTTTKDPKTMDSIESSDYTLDLVKIVVRMADNMSKALSAYSKYTAALELKMGLFPKDDPKRKKKPL</sequence>
<gene>
    <name evidence="1" type="ORF">NADRNF5_1380</name>
</gene>
<dbReference type="EMBL" id="CP011070">
    <property type="protein sequence ID" value="AJW71066.1"/>
    <property type="molecule type" value="Genomic_DNA"/>
</dbReference>
<dbReference type="GeneID" id="24820570"/>
<protein>
    <submittedName>
        <fullName evidence="1">Uncharacterized protein</fullName>
    </submittedName>
</protein>
<dbReference type="AlphaFoldDB" id="A0A0D5C2X5"/>
<proteinExistence type="predicted"/>
<dbReference type="Proteomes" id="UP000032408">
    <property type="component" value="Chromosome"/>
</dbReference>
<dbReference type="KEGG" id="nin:NADRNF5_1380"/>
<accession>A0A0D5C2X5</accession>
<reference evidence="2" key="1">
    <citation type="submission" date="2015-03" db="EMBL/GenBank/DDBJ databases">
        <title>Characterization of two novel Thaumarchaeota isolated from the Northern Adriatic Sea.</title>
        <authorList>
            <person name="Bayer B."/>
            <person name="Vojvoda J."/>
            <person name="Offre P."/>
            <person name="Srivastava A."/>
            <person name="Elisabeth N."/>
            <person name="Garcia J.A.L."/>
            <person name="Schleper C."/>
            <person name="Herndl G.J."/>
        </authorList>
    </citation>
    <scope>NUCLEOTIDE SEQUENCE [LARGE SCALE GENOMIC DNA]</scope>
    <source>
        <strain evidence="2">NF5</strain>
    </source>
</reference>
<dbReference type="HOGENOM" id="CLU_2353093_0_0_2"/>
<organism evidence="1 2">
    <name type="scientific">Nitrosopumilus adriaticus</name>
    <dbReference type="NCBI Taxonomy" id="1580092"/>
    <lineage>
        <taxon>Archaea</taxon>
        <taxon>Nitrososphaerota</taxon>
        <taxon>Nitrososphaeria</taxon>
        <taxon>Nitrosopumilales</taxon>
        <taxon>Nitrosopumilaceae</taxon>
        <taxon>Nitrosopumilus</taxon>
    </lineage>
</organism>
<dbReference type="RefSeq" id="WP_048116370.1">
    <property type="nucleotide sequence ID" value="NZ_CP011070.1"/>
</dbReference>
<evidence type="ECO:0000313" key="1">
    <source>
        <dbReference type="EMBL" id="AJW71066.1"/>
    </source>
</evidence>
<evidence type="ECO:0000313" key="2">
    <source>
        <dbReference type="Proteomes" id="UP000032408"/>
    </source>
</evidence>
<reference evidence="1 2" key="2">
    <citation type="journal article" date="2016" name="ISME J.">
        <title>Physiological and genomic characterization of two novel marine thaumarchaeal strains indicates niche differentiation.</title>
        <authorList>
            <person name="Bayer B."/>
            <person name="Vojvoda J."/>
            <person name="Offre P."/>
            <person name="Alves R.J."/>
            <person name="Elisabeth N.H."/>
            <person name="Garcia J.A."/>
            <person name="Volland J.M."/>
            <person name="Srivastava A."/>
            <person name="Schleper C."/>
            <person name="Herndl G.J."/>
        </authorList>
    </citation>
    <scope>NUCLEOTIDE SEQUENCE [LARGE SCALE GENOMIC DNA]</scope>
    <source>
        <strain evidence="1 2">NF5</strain>
    </source>
</reference>
<keyword evidence="2" id="KW-1185">Reference proteome</keyword>
<dbReference type="STRING" id="1580092.NADRNF5_1380"/>